<dbReference type="Gene3D" id="3.40.50.300">
    <property type="entry name" value="P-loop containing nucleotide triphosphate hydrolases"/>
    <property type="match status" value="1"/>
</dbReference>
<evidence type="ECO:0000256" key="8">
    <source>
        <dbReference type="ARBA" id="ARBA00022958"/>
    </source>
</evidence>
<comment type="subunit">
    <text evidence="10">Homodimer. Heterotetramer of two MnmE and two MnmG subunits.</text>
</comment>
<dbReference type="GO" id="GO:0005829">
    <property type="term" value="C:cytosol"/>
    <property type="evidence" value="ECO:0007669"/>
    <property type="project" value="TreeGrafter"/>
</dbReference>
<dbReference type="CDD" id="cd04164">
    <property type="entry name" value="trmE"/>
    <property type="match status" value="1"/>
</dbReference>
<dbReference type="Pfam" id="PF12631">
    <property type="entry name" value="MnmE_helical"/>
    <property type="match status" value="1"/>
</dbReference>
<dbReference type="SUPFAM" id="SSF52540">
    <property type="entry name" value="P-loop containing nucleoside triphosphate hydrolases"/>
    <property type="match status" value="1"/>
</dbReference>
<dbReference type="InterPro" id="IPR027417">
    <property type="entry name" value="P-loop_NTPase"/>
</dbReference>
<accession>A0A2A4MRZ1</accession>
<evidence type="ECO:0000256" key="4">
    <source>
        <dbReference type="ARBA" id="ARBA00022723"/>
    </source>
</evidence>
<sequence>MSSLGSDTICAIATSPGRGGVGIVRVSGPLCITIAQKMLGFTPTPRHAHFSDFLDSKGQVIDQGIALFFAAPNSFTGEDIFELQAHGGYFVLNSLLKELLAQGARLAAPGEFSERAFLNGKMDLLQAEAIADLIDASSEQASRSAMRTLQGQFSKLINQVVQEITAVRVNIEAAIDFSDEDIDFISDLKVAQALDTIIATTDAIAQQANQGSLLREGINVVIAGKPNAGKSSLLNALSGNDTAIVTDVPGTTRDILSEQINIDGMPVHIIDTAGLRKTQDVVELEGVKRAHRAIQQADQILLIIDSSQNTQTRQLIDQHIQLLELETASDNKITVVFNKCDLINKEPVITPAEQVNGDIVSDTLPLSPHKILSLSARTGKGMDELRQHLKDCIGFNASTEGAFLARERHLQSLSSARTLLLNAQSQLSIEAPVELIAEDLRLSQKYLGEITGEFTSDDLLGEIFSNFCVGK</sequence>
<dbReference type="HAMAP" id="MF_00379">
    <property type="entry name" value="GTPase_MnmE"/>
    <property type="match status" value="1"/>
</dbReference>
<dbReference type="Proteomes" id="UP000218172">
    <property type="component" value="Unassembled WGS sequence"/>
</dbReference>
<feature type="binding site" evidence="10">
    <location>
        <position position="25"/>
    </location>
    <ligand>
        <name>(6S)-5-formyl-5,6,7,8-tetrahydrofolate</name>
        <dbReference type="ChEBI" id="CHEBI:57457"/>
    </ligand>
</feature>
<evidence type="ECO:0000256" key="1">
    <source>
        <dbReference type="ARBA" id="ARBA00011043"/>
    </source>
</evidence>
<keyword evidence="8 10" id="KW-0630">Potassium</keyword>
<evidence type="ECO:0000256" key="2">
    <source>
        <dbReference type="ARBA" id="ARBA00022490"/>
    </source>
</evidence>
<evidence type="ECO:0000256" key="5">
    <source>
        <dbReference type="ARBA" id="ARBA00022741"/>
    </source>
</evidence>
<keyword evidence="7 10" id="KW-0460">Magnesium</keyword>
<dbReference type="EC" id="3.6.-.-" evidence="10"/>
<feature type="binding site" evidence="10">
    <location>
        <position position="231"/>
    </location>
    <ligand>
        <name>Mg(2+)</name>
        <dbReference type="ChEBI" id="CHEBI:18420"/>
    </ligand>
</feature>
<proteinExistence type="inferred from homology"/>
<comment type="similarity">
    <text evidence="1 10 11">Belongs to the TRAFAC class TrmE-Era-EngA-EngB-Septin-like GTPase superfamily. TrmE GTPase family.</text>
</comment>
<dbReference type="NCBIfam" id="TIGR00231">
    <property type="entry name" value="small_GTP"/>
    <property type="match status" value="1"/>
</dbReference>
<comment type="caution">
    <text evidence="10">Lacks conserved residue(s) required for the propagation of feature annotation.</text>
</comment>
<feature type="binding site" evidence="10">
    <location>
        <position position="227"/>
    </location>
    <ligand>
        <name>K(+)</name>
        <dbReference type="ChEBI" id="CHEBI:29103"/>
    </ligand>
</feature>
<feature type="binding site" evidence="10">
    <location>
        <position position="471"/>
    </location>
    <ligand>
        <name>(6S)-5-formyl-5,6,7,8-tetrahydrofolate</name>
        <dbReference type="ChEBI" id="CHEBI:57457"/>
    </ligand>
</feature>
<keyword evidence="4 10" id="KW-0479">Metal-binding</keyword>
<feature type="binding site" evidence="10">
    <location>
        <position position="248"/>
    </location>
    <ligand>
        <name>K(+)</name>
        <dbReference type="ChEBI" id="CHEBI:29103"/>
    </ligand>
</feature>
<dbReference type="AlphaFoldDB" id="A0A2A4MRZ1"/>
<dbReference type="InterPro" id="IPR006073">
    <property type="entry name" value="GTP-bd"/>
</dbReference>
<feature type="binding site" evidence="10">
    <location>
        <begin position="246"/>
        <end position="252"/>
    </location>
    <ligand>
        <name>GTP</name>
        <dbReference type="ChEBI" id="CHEBI:37565"/>
    </ligand>
</feature>
<dbReference type="Pfam" id="PF10396">
    <property type="entry name" value="TrmE_N"/>
    <property type="match status" value="1"/>
</dbReference>
<evidence type="ECO:0000256" key="3">
    <source>
        <dbReference type="ARBA" id="ARBA00022694"/>
    </source>
</evidence>
<comment type="function">
    <text evidence="10">Exhibits a very high intrinsic GTPase hydrolysis rate. Involved in the addition of a carboxymethylaminomethyl (cmnm) group at the wobble position (U34) of certain tRNAs, forming tRNA-cmnm(5)s(2)U34.</text>
</comment>
<feature type="binding site" evidence="10">
    <location>
        <position position="251"/>
    </location>
    <ligand>
        <name>K(+)</name>
        <dbReference type="ChEBI" id="CHEBI:29103"/>
    </ligand>
</feature>
<dbReference type="PROSITE" id="PS51709">
    <property type="entry name" value="G_TRME"/>
    <property type="match status" value="1"/>
</dbReference>
<gene>
    <name evidence="10" type="primary">mnmE</name>
    <name evidence="10" type="synonym">trmE</name>
    <name evidence="13" type="ORF">COC19_02795</name>
</gene>
<evidence type="ECO:0000256" key="7">
    <source>
        <dbReference type="ARBA" id="ARBA00022842"/>
    </source>
</evidence>
<dbReference type="InterPro" id="IPR004520">
    <property type="entry name" value="GTPase_MnmE"/>
</dbReference>
<keyword evidence="6 10" id="KW-0378">Hydrolase</keyword>
<evidence type="ECO:0000256" key="10">
    <source>
        <dbReference type="HAMAP-Rule" id="MF_00379"/>
    </source>
</evidence>
<feature type="binding site" evidence="10">
    <location>
        <begin position="375"/>
        <end position="377"/>
    </location>
    <ligand>
        <name>GTP</name>
        <dbReference type="ChEBI" id="CHEBI:37565"/>
    </ligand>
</feature>
<keyword evidence="9 10" id="KW-0342">GTP-binding</keyword>
<dbReference type="GO" id="GO:0046872">
    <property type="term" value="F:metal ion binding"/>
    <property type="evidence" value="ECO:0007669"/>
    <property type="project" value="UniProtKB-KW"/>
</dbReference>
<dbReference type="InterPro" id="IPR027266">
    <property type="entry name" value="TrmE/GcvT-like"/>
</dbReference>
<evidence type="ECO:0000259" key="12">
    <source>
        <dbReference type="PROSITE" id="PS51709"/>
    </source>
</evidence>
<feature type="binding site" evidence="10">
    <location>
        <position position="252"/>
    </location>
    <ligand>
        <name>Mg(2+)</name>
        <dbReference type="ChEBI" id="CHEBI:18420"/>
    </ligand>
</feature>
<dbReference type="Gene3D" id="3.30.1360.120">
    <property type="entry name" value="Probable tRNA modification gtpase trme, domain 1"/>
    <property type="match status" value="1"/>
</dbReference>
<dbReference type="InterPro" id="IPR005225">
    <property type="entry name" value="Small_GTP-bd"/>
</dbReference>
<dbReference type="PANTHER" id="PTHR42714:SF2">
    <property type="entry name" value="TRNA MODIFICATION GTPASE GTPBP3, MITOCHONDRIAL"/>
    <property type="match status" value="1"/>
</dbReference>
<dbReference type="Pfam" id="PF01926">
    <property type="entry name" value="MMR_HSR1"/>
    <property type="match status" value="1"/>
</dbReference>
<reference evidence="14" key="1">
    <citation type="submission" date="2017-08" db="EMBL/GenBank/DDBJ databases">
        <title>A dynamic microbial community with high functional redundancy inhabits the cold, oxic subseafloor aquifer.</title>
        <authorList>
            <person name="Tully B.J."/>
            <person name="Wheat C.G."/>
            <person name="Glazer B.T."/>
            <person name="Huber J.A."/>
        </authorList>
    </citation>
    <scope>NUCLEOTIDE SEQUENCE [LARGE SCALE GENOMIC DNA]</scope>
</reference>
<keyword evidence="2 10" id="KW-0963">Cytoplasm</keyword>
<evidence type="ECO:0000256" key="9">
    <source>
        <dbReference type="ARBA" id="ARBA00023134"/>
    </source>
</evidence>
<dbReference type="GO" id="GO:0002098">
    <property type="term" value="P:tRNA wobble uridine modification"/>
    <property type="evidence" value="ECO:0007669"/>
    <property type="project" value="TreeGrafter"/>
</dbReference>
<feature type="binding site" evidence="10">
    <location>
        <position position="246"/>
    </location>
    <ligand>
        <name>K(+)</name>
        <dbReference type="ChEBI" id="CHEBI:29103"/>
    </ligand>
</feature>
<feature type="binding site" evidence="10">
    <location>
        <begin position="271"/>
        <end position="274"/>
    </location>
    <ligand>
        <name>GTP</name>
        <dbReference type="ChEBI" id="CHEBI:37565"/>
    </ligand>
</feature>
<feature type="domain" description="TrmE-type G" evidence="12">
    <location>
        <begin position="217"/>
        <end position="394"/>
    </location>
</feature>
<evidence type="ECO:0000313" key="13">
    <source>
        <dbReference type="EMBL" id="PCH62517.1"/>
    </source>
</evidence>
<dbReference type="NCBIfam" id="NF003661">
    <property type="entry name" value="PRK05291.1-3"/>
    <property type="match status" value="1"/>
</dbReference>
<dbReference type="InterPro" id="IPR018948">
    <property type="entry name" value="GTP-bd_TrmE_N"/>
</dbReference>
<dbReference type="EMBL" id="NVQR01000038">
    <property type="protein sequence ID" value="PCH62517.1"/>
    <property type="molecule type" value="Genomic_DNA"/>
</dbReference>
<dbReference type="PANTHER" id="PTHR42714">
    <property type="entry name" value="TRNA MODIFICATION GTPASE GTPBP3"/>
    <property type="match status" value="1"/>
</dbReference>
<dbReference type="GO" id="GO:0005525">
    <property type="term" value="F:GTP binding"/>
    <property type="evidence" value="ECO:0007669"/>
    <property type="project" value="UniProtKB-UniRule"/>
</dbReference>
<dbReference type="InterPro" id="IPR025867">
    <property type="entry name" value="MnmE_helical"/>
</dbReference>
<dbReference type="FunFam" id="3.40.50.300:FF:001376">
    <property type="entry name" value="tRNA modification GTPase MnmE"/>
    <property type="match status" value="1"/>
</dbReference>
<evidence type="ECO:0000256" key="6">
    <source>
        <dbReference type="ARBA" id="ARBA00022801"/>
    </source>
</evidence>
<evidence type="ECO:0000256" key="11">
    <source>
        <dbReference type="RuleBase" id="RU003313"/>
    </source>
</evidence>
<dbReference type="InterPro" id="IPR031168">
    <property type="entry name" value="G_TrmE"/>
</dbReference>
<dbReference type="InterPro" id="IPR027368">
    <property type="entry name" value="MnmE_dom2"/>
</dbReference>
<dbReference type="NCBIfam" id="TIGR00450">
    <property type="entry name" value="mnmE_trmE_thdF"/>
    <property type="match status" value="1"/>
</dbReference>
<dbReference type="SUPFAM" id="SSF116878">
    <property type="entry name" value="TrmE connector domain"/>
    <property type="match status" value="1"/>
</dbReference>
<feature type="binding site" evidence="10">
    <location>
        <position position="82"/>
    </location>
    <ligand>
        <name>(6S)-5-formyl-5,6,7,8-tetrahydrofolate</name>
        <dbReference type="ChEBI" id="CHEBI:57457"/>
    </ligand>
</feature>
<dbReference type="CDD" id="cd14858">
    <property type="entry name" value="TrmE_N"/>
    <property type="match status" value="1"/>
</dbReference>
<comment type="caution">
    <text evidence="13">The sequence shown here is derived from an EMBL/GenBank/DDBJ whole genome shotgun (WGS) entry which is preliminary data.</text>
</comment>
<dbReference type="GO" id="GO:0030488">
    <property type="term" value="P:tRNA methylation"/>
    <property type="evidence" value="ECO:0007669"/>
    <property type="project" value="TreeGrafter"/>
</dbReference>
<name>A0A2A4MRZ1_9GAMM</name>
<keyword evidence="3 10" id="KW-0819">tRNA processing</keyword>
<feature type="binding site" evidence="10">
    <location>
        <begin position="227"/>
        <end position="232"/>
    </location>
    <ligand>
        <name>GTP</name>
        <dbReference type="ChEBI" id="CHEBI:37565"/>
    </ligand>
</feature>
<comment type="subcellular location">
    <subcellularLocation>
        <location evidence="10">Cytoplasm</location>
    </subcellularLocation>
</comment>
<evidence type="ECO:0000313" key="14">
    <source>
        <dbReference type="Proteomes" id="UP000218172"/>
    </source>
</evidence>
<dbReference type="GO" id="GO:0003924">
    <property type="term" value="F:GTPase activity"/>
    <property type="evidence" value="ECO:0007669"/>
    <property type="project" value="UniProtKB-UniRule"/>
</dbReference>
<dbReference type="Gene3D" id="1.20.120.430">
    <property type="entry name" value="tRNA modification GTPase MnmE domain 2"/>
    <property type="match status" value="1"/>
</dbReference>
<keyword evidence="5 10" id="KW-0547">Nucleotide-binding</keyword>
<comment type="cofactor">
    <cofactor evidence="10">
        <name>K(+)</name>
        <dbReference type="ChEBI" id="CHEBI:29103"/>
    </cofactor>
    <text evidence="10">Binds 1 potassium ion per subunit.</text>
</comment>
<feature type="binding site" evidence="10">
    <location>
        <position position="121"/>
    </location>
    <ligand>
        <name>(6S)-5-formyl-5,6,7,8-tetrahydrofolate</name>
        <dbReference type="ChEBI" id="CHEBI:57457"/>
    </ligand>
</feature>
<protein>
    <recommendedName>
        <fullName evidence="10">tRNA modification GTPase MnmE</fullName>
        <ecNumber evidence="10">3.6.-.-</ecNumber>
    </recommendedName>
</protein>
<organism evidence="13 14">
    <name type="scientific">SAR86 cluster bacterium</name>
    <dbReference type="NCBI Taxonomy" id="2030880"/>
    <lineage>
        <taxon>Bacteria</taxon>
        <taxon>Pseudomonadati</taxon>
        <taxon>Pseudomonadota</taxon>
        <taxon>Gammaproteobacteria</taxon>
        <taxon>SAR86 cluster</taxon>
    </lineage>
</organism>